<comment type="pathway">
    <text evidence="1">Glycerolipid metabolism; triacylglycerol biosynthesis.</text>
</comment>
<evidence type="ECO:0000313" key="11">
    <source>
        <dbReference type="EMBL" id="CEG37894.1"/>
    </source>
</evidence>
<dbReference type="GeneID" id="36400997"/>
<organism evidence="11 12">
    <name type="scientific">Plasmopara halstedii</name>
    <name type="common">Downy mildew of sunflower</name>
    <dbReference type="NCBI Taxonomy" id="4781"/>
    <lineage>
        <taxon>Eukaryota</taxon>
        <taxon>Sar</taxon>
        <taxon>Stramenopiles</taxon>
        <taxon>Oomycota</taxon>
        <taxon>Peronosporomycetes</taxon>
        <taxon>Peronosporales</taxon>
        <taxon>Peronosporaceae</taxon>
        <taxon>Plasmopara</taxon>
    </lineage>
</organism>
<reference evidence="12" key="1">
    <citation type="submission" date="2014-09" db="EMBL/GenBank/DDBJ databases">
        <authorList>
            <person name="Sharma Rahul"/>
            <person name="Thines Marco"/>
        </authorList>
    </citation>
    <scope>NUCLEOTIDE SEQUENCE [LARGE SCALE GENOMIC DNA]</scope>
</reference>
<evidence type="ECO:0000256" key="5">
    <source>
        <dbReference type="ARBA" id="ARBA00024360"/>
    </source>
</evidence>
<sequence>MTQARKLTRKLSNIGLSTLVTEVPSNLSIPVSVVTLEGSFTREDYLKLLQERLLQDPFFLRWRSIVHGNHQTGEYEYMEVPNYDITQNVVEHTVKDGETTLSYVESVLVNSPLDFKKPLWEMHVISDPNSSPRNTSIGWKVHHCLGDGASLALAMVKLSDQSDFSEKRSHAKNNLTNVKSRESMGKIIKSFLAYLYLCLWSIYVIFYHVFAMMTRPEPATVFKRPGGTRKRLSYKMKYSVKTTKAVGKHFQATVNDVMLTVLAGAMRRTMLAEGQSVEPSLKVRCAIPVDMRSRSKSIRHTSNQFSSLIIDLPLGIEDPAQRLRRVTSSMNGVKNSLAKYFMYYSIHLLSQLPAPLMRSIVHFFTSRISVAVTNVRASVIEMSLCNKQVSGFYGFVPPPPYVNLGVAILSTGDDLGLNVLVDPCVGVDAEQFLEFALEEYSALHEIVTAMDTYSGEEGKKVK</sequence>
<feature type="transmembrane region" description="Helical" evidence="8">
    <location>
        <begin position="191"/>
        <end position="210"/>
    </location>
</feature>
<evidence type="ECO:0000259" key="9">
    <source>
        <dbReference type="Pfam" id="PF03007"/>
    </source>
</evidence>
<keyword evidence="12" id="KW-1185">Reference proteome</keyword>
<dbReference type="GO" id="GO:0005886">
    <property type="term" value="C:plasma membrane"/>
    <property type="evidence" value="ECO:0007669"/>
    <property type="project" value="TreeGrafter"/>
</dbReference>
<dbReference type="GO" id="GO:0004144">
    <property type="term" value="F:diacylglycerol O-acyltransferase activity"/>
    <property type="evidence" value="ECO:0007669"/>
    <property type="project" value="UniProtKB-EC"/>
</dbReference>
<keyword evidence="4 11" id="KW-0012">Acyltransferase</keyword>
<evidence type="ECO:0000256" key="1">
    <source>
        <dbReference type="ARBA" id="ARBA00004771"/>
    </source>
</evidence>
<dbReference type="InterPro" id="IPR045034">
    <property type="entry name" value="O-acyltransferase_WSD1-like"/>
</dbReference>
<dbReference type="RefSeq" id="XP_024574263.1">
    <property type="nucleotide sequence ID" value="XM_024723269.1"/>
</dbReference>
<feature type="domain" description="O-acyltransferase WSD1 C-terminal" evidence="10">
    <location>
        <begin position="302"/>
        <end position="441"/>
    </location>
</feature>
<dbReference type="OMA" id="TAWLRMD"/>
<evidence type="ECO:0000256" key="4">
    <source>
        <dbReference type="ARBA" id="ARBA00023315"/>
    </source>
</evidence>
<comment type="pathway">
    <text evidence="2">Lipid metabolism.</text>
</comment>
<dbReference type="GO" id="GO:0019432">
    <property type="term" value="P:triglyceride biosynthetic process"/>
    <property type="evidence" value="ECO:0007669"/>
    <property type="project" value="UniProtKB-UniPathway"/>
</dbReference>
<comment type="catalytic activity">
    <reaction evidence="6">
        <text>a long chain fatty alcohol + a fatty acyl-CoA = a long-chain alcohol wax ester + CoA</text>
        <dbReference type="Rhea" id="RHEA:38443"/>
        <dbReference type="ChEBI" id="CHEBI:17135"/>
        <dbReference type="ChEBI" id="CHEBI:57287"/>
        <dbReference type="ChEBI" id="CHEBI:77636"/>
        <dbReference type="ChEBI" id="CHEBI:235323"/>
        <dbReference type="EC" id="2.3.1.75"/>
    </reaction>
</comment>
<dbReference type="Pfam" id="PF06974">
    <property type="entry name" value="WS_DGAT_C"/>
    <property type="match status" value="1"/>
</dbReference>
<evidence type="ECO:0000313" key="12">
    <source>
        <dbReference type="Proteomes" id="UP000054928"/>
    </source>
</evidence>
<dbReference type="PANTHER" id="PTHR31650:SF1">
    <property type="entry name" value="WAX ESTER SYNTHASE_DIACYLGLYCEROL ACYLTRANSFERASE 4-RELATED"/>
    <property type="match status" value="1"/>
</dbReference>
<evidence type="ECO:0000256" key="6">
    <source>
        <dbReference type="ARBA" id="ARBA00047604"/>
    </source>
</evidence>
<evidence type="ECO:0000256" key="8">
    <source>
        <dbReference type="SAM" id="Phobius"/>
    </source>
</evidence>
<dbReference type="EMBL" id="CCYD01000291">
    <property type="protein sequence ID" value="CEG37894.1"/>
    <property type="molecule type" value="Genomic_DNA"/>
</dbReference>
<dbReference type="InterPro" id="IPR009721">
    <property type="entry name" value="O-acyltransferase_WSD1_C"/>
</dbReference>
<dbReference type="UniPathway" id="UPA00282"/>
<keyword evidence="8" id="KW-1133">Transmembrane helix</keyword>
<dbReference type="GO" id="GO:0047196">
    <property type="term" value="F:long-chain-alcohol O-fatty-acyltransferase activity"/>
    <property type="evidence" value="ECO:0007669"/>
    <property type="project" value="UniProtKB-EC"/>
</dbReference>
<keyword evidence="8" id="KW-0812">Transmembrane</keyword>
<comment type="catalytic activity">
    <reaction evidence="7">
        <text>an acyl-CoA + a 1,2-diacyl-sn-glycerol = a triacyl-sn-glycerol + CoA</text>
        <dbReference type="Rhea" id="RHEA:10868"/>
        <dbReference type="ChEBI" id="CHEBI:17815"/>
        <dbReference type="ChEBI" id="CHEBI:57287"/>
        <dbReference type="ChEBI" id="CHEBI:58342"/>
        <dbReference type="ChEBI" id="CHEBI:64615"/>
        <dbReference type="EC" id="2.3.1.20"/>
    </reaction>
</comment>
<feature type="domain" description="O-acyltransferase WSD1-like N-terminal" evidence="9">
    <location>
        <begin position="61"/>
        <end position="258"/>
    </location>
</feature>
<dbReference type="Pfam" id="PF03007">
    <property type="entry name" value="WS_DGAT_cat"/>
    <property type="match status" value="1"/>
</dbReference>
<keyword evidence="3 11" id="KW-0808">Transferase</keyword>
<evidence type="ECO:0000256" key="2">
    <source>
        <dbReference type="ARBA" id="ARBA00005189"/>
    </source>
</evidence>
<dbReference type="PANTHER" id="PTHR31650">
    <property type="entry name" value="O-ACYLTRANSFERASE (WSD1-LIKE) FAMILY PROTEIN"/>
    <property type="match status" value="1"/>
</dbReference>
<protein>
    <submittedName>
        <fullName evidence="11">Acyltransferase ws dgat mgat family protein</fullName>
    </submittedName>
</protein>
<evidence type="ECO:0000259" key="10">
    <source>
        <dbReference type="Pfam" id="PF06974"/>
    </source>
</evidence>
<comment type="similarity">
    <text evidence="5">In the N-terminal section; belongs to the long-chain O-acyltransferase family.</text>
</comment>
<proteinExistence type="inferred from homology"/>
<dbReference type="Proteomes" id="UP000054928">
    <property type="component" value="Unassembled WGS sequence"/>
</dbReference>
<evidence type="ECO:0000256" key="3">
    <source>
        <dbReference type="ARBA" id="ARBA00022679"/>
    </source>
</evidence>
<dbReference type="OrthoDB" id="619536at2759"/>
<dbReference type="STRING" id="4781.A0A0P1ACF5"/>
<dbReference type="AlphaFoldDB" id="A0A0P1ACF5"/>
<keyword evidence="8" id="KW-0472">Membrane</keyword>
<evidence type="ECO:0000256" key="7">
    <source>
        <dbReference type="ARBA" id="ARBA00048109"/>
    </source>
</evidence>
<name>A0A0P1ACF5_PLAHL</name>
<dbReference type="InterPro" id="IPR004255">
    <property type="entry name" value="O-acyltransferase_WSD1_N"/>
</dbReference>
<accession>A0A0P1ACF5</accession>